<sequence length="338" mass="37407">MDYSKKLFVLLLSCMTLIFNYNNIYSVSAAASVVGLNYGLLGNNLPSPSDVIKFYKSQNVVKIRIFEPNKDILEALRGNREIGVIVGIKNEDLKALAANKDAVKTWFATNIDPYVSEVNITFITVGNQAIPGDENGPYVFPVMQSLTNIVKSRNLPILISTTITTTSLAALKPPSAAVLTPLARKQLFPVLKLLSLSSTPILVNIYPYYFYVADPKNVPLEYANFNTDKVVVKDGSLSYTNMFDAIFDGFLWAMEKEEVRNVPLVVSETGWPSAGNGDKTTPALQYTYNGNFVKHVASGKGTPKRPNSRIDGYIFETYNENQKPDGIYQHFGLFDPTA</sequence>
<protein>
    <recommendedName>
        <fullName evidence="3">glucan endo-1,3-beta-D-glucosidase</fullName>
        <ecNumber evidence="3">3.2.1.39</ecNumber>
    </recommendedName>
</protein>
<keyword evidence="9" id="KW-1185">Reference proteome</keyword>
<keyword evidence="4 7" id="KW-0378">Hydrolase</keyword>
<evidence type="ECO:0000313" key="9">
    <source>
        <dbReference type="Proteomes" id="UP001558713"/>
    </source>
</evidence>
<evidence type="ECO:0000256" key="7">
    <source>
        <dbReference type="RuleBase" id="RU004336"/>
    </source>
</evidence>
<dbReference type="Gene3D" id="3.20.20.80">
    <property type="entry name" value="Glycosidases"/>
    <property type="match status" value="1"/>
</dbReference>
<evidence type="ECO:0000256" key="6">
    <source>
        <dbReference type="RuleBase" id="RU004335"/>
    </source>
</evidence>
<evidence type="ECO:0000256" key="2">
    <source>
        <dbReference type="ARBA" id="ARBA00008773"/>
    </source>
</evidence>
<accession>A0ABD0Z374</accession>
<name>A0ABD0Z374_CARAN</name>
<organism evidence="8 9">
    <name type="scientific">Cardamine amara subsp. amara</name>
    <dbReference type="NCBI Taxonomy" id="228776"/>
    <lineage>
        <taxon>Eukaryota</taxon>
        <taxon>Viridiplantae</taxon>
        <taxon>Streptophyta</taxon>
        <taxon>Embryophyta</taxon>
        <taxon>Tracheophyta</taxon>
        <taxon>Spermatophyta</taxon>
        <taxon>Magnoliopsida</taxon>
        <taxon>eudicotyledons</taxon>
        <taxon>Gunneridae</taxon>
        <taxon>Pentapetalae</taxon>
        <taxon>rosids</taxon>
        <taxon>malvids</taxon>
        <taxon>Brassicales</taxon>
        <taxon>Brassicaceae</taxon>
        <taxon>Cardamineae</taxon>
        <taxon>Cardamine</taxon>
    </lineage>
</organism>
<evidence type="ECO:0000256" key="4">
    <source>
        <dbReference type="ARBA" id="ARBA00022801"/>
    </source>
</evidence>
<dbReference type="PROSITE" id="PS00587">
    <property type="entry name" value="GLYCOSYL_HYDROL_F17"/>
    <property type="match status" value="1"/>
</dbReference>
<evidence type="ECO:0000256" key="5">
    <source>
        <dbReference type="ARBA" id="ARBA00023295"/>
    </source>
</evidence>
<dbReference type="Pfam" id="PF00332">
    <property type="entry name" value="Glyco_hydro_17"/>
    <property type="match status" value="1"/>
</dbReference>
<evidence type="ECO:0000313" key="8">
    <source>
        <dbReference type="EMBL" id="KAL1189102.1"/>
    </source>
</evidence>
<dbReference type="Proteomes" id="UP001558713">
    <property type="component" value="Unassembled WGS sequence"/>
</dbReference>
<dbReference type="EMBL" id="JBANAX010000904">
    <property type="protein sequence ID" value="KAL1189102.1"/>
    <property type="molecule type" value="Genomic_DNA"/>
</dbReference>
<comment type="catalytic activity">
    <reaction evidence="1">
        <text>Hydrolysis of (1-&gt;3)-beta-D-glucosidic linkages in (1-&gt;3)-beta-D-glucans.</text>
        <dbReference type="EC" id="3.2.1.39"/>
    </reaction>
</comment>
<dbReference type="FunFam" id="3.20.20.80:FF:000010">
    <property type="entry name" value="glucan endo-1,3-beta-glucosidase, basic"/>
    <property type="match status" value="1"/>
</dbReference>
<evidence type="ECO:0000256" key="1">
    <source>
        <dbReference type="ARBA" id="ARBA00000382"/>
    </source>
</evidence>
<dbReference type="SUPFAM" id="SSF51445">
    <property type="entry name" value="(Trans)glycosidases"/>
    <property type="match status" value="1"/>
</dbReference>
<evidence type="ECO:0000256" key="3">
    <source>
        <dbReference type="ARBA" id="ARBA00012780"/>
    </source>
</evidence>
<dbReference type="InterPro" id="IPR000490">
    <property type="entry name" value="Glyco_hydro_17"/>
</dbReference>
<dbReference type="AlphaFoldDB" id="A0ABD0Z374"/>
<comment type="caution">
    <text evidence="8">The sequence shown here is derived from an EMBL/GenBank/DDBJ whole genome shotgun (WGS) entry which is preliminary data.</text>
</comment>
<reference evidence="8 9" key="1">
    <citation type="submission" date="2024-04" db="EMBL/GenBank/DDBJ databases">
        <title>Genome assembly C_amara_ONT_v2.</title>
        <authorList>
            <person name="Yant L."/>
            <person name="Moore C."/>
            <person name="Slenker M."/>
        </authorList>
    </citation>
    <scope>NUCLEOTIDE SEQUENCE [LARGE SCALE GENOMIC DNA]</scope>
    <source>
        <tissue evidence="8">Leaf</tissue>
    </source>
</reference>
<proteinExistence type="inferred from homology"/>
<dbReference type="InterPro" id="IPR044965">
    <property type="entry name" value="Glyco_hydro_17_plant"/>
</dbReference>
<dbReference type="PANTHER" id="PTHR32227">
    <property type="entry name" value="GLUCAN ENDO-1,3-BETA-GLUCOSIDASE BG1-RELATED-RELATED"/>
    <property type="match status" value="1"/>
</dbReference>
<dbReference type="InterPro" id="IPR017853">
    <property type="entry name" value="GH"/>
</dbReference>
<dbReference type="GO" id="GO:0042973">
    <property type="term" value="F:glucan endo-1,3-beta-D-glucosidase activity"/>
    <property type="evidence" value="ECO:0007669"/>
    <property type="project" value="UniProtKB-EC"/>
</dbReference>
<comment type="similarity">
    <text evidence="2 6">Belongs to the glycosyl hydrolase 17 family.</text>
</comment>
<dbReference type="EC" id="3.2.1.39" evidence="3"/>
<gene>
    <name evidence="8" type="ORF">V5N11_032518</name>
</gene>
<keyword evidence="5 7" id="KW-0326">Glycosidase</keyword>